<evidence type="ECO:0000313" key="2">
    <source>
        <dbReference type="Proteomes" id="UP000783287"/>
    </source>
</evidence>
<organism evidence="1 2">
    <name type="scientific">Candidatus Dojkabacteria bacterium</name>
    <dbReference type="NCBI Taxonomy" id="2099670"/>
    <lineage>
        <taxon>Bacteria</taxon>
        <taxon>Candidatus Dojkabacteria</taxon>
    </lineage>
</organism>
<dbReference type="Proteomes" id="UP000783287">
    <property type="component" value="Unassembled WGS sequence"/>
</dbReference>
<sequence>MKKILLFLIIFTIGYAIWTYLIVVGEVSAETTGPKIVENVIASVQSGSQESVDTAIHEQEVSTDALSALQEITYDFEDVYGSRSEFQGELHSDMVYVNSFTELPLYYQDYYWGKYENAAAGADGLNRMPILNAGDEIGVVTDKYINIKSYNGYIQPAYGYYFASGVCWSTTTLGTLMNNANADFQAKYGMDLFVFEYGDRSPHSDWYQTYQPANNGYGYSVYQISEGVPGLEYRFKVNPEIANVPELADLEVKVVMMYSDTHDTAAYGQSIAGFIASNKEF</sequence>
<reference evidence="1" key="2">
    <citation type="journal article" date="2021" name="Microbiome">
        <title>Successional dynamics and alternative stable states in a saline activated sludge microbial community over 9 years.</title>
        <authorList>
            <person name="Wang Y."/>
            <person name="Ye J."/>
            <person name="Ju F."/>
            <person name="Liu L."/>
            <person name="Boyd J.A."/>
            <person name="Deng Y."/>
            <person name="Parks D.H."/>
            <person name="Jiang X."/>
            <person name="Yin X."/>
            <person name="Woodcroft B.J."/>
            <person name="Tyson G.W."/>
            <person name="Hugenholtz P."/>
            <person name="Polz M.F."/>
            <person name="Zhang T."/>
        </authorList>
    </citation>
    <scope>NUCLEOTIDE SEQUENCE</scope>
    <source>
        <strain evidence="1">HKST-UBA14</strain>
    </source>
</reference>
<dbReference type="EMBL" id="JAGQLK010000022">
    <property type="protein sequence ID" value="MCA9383043.1"/>
    <property type="molecule type" value="Genomic_DNA"/>
</dbReference>
<dbReference type="AlphaFoldDB" id="A0A955L5J5"/>
<gene>
    <name evidence="1" type="ORF">KC909_01635</name>
</gene>
<name>A0A955L5J5_9BACT</name>
<proteinExistence type="predicted"/>
<accession>A0A955L5J5</accession>
<protein>
    <submittedName>
        <fullName evidence="1">Uncharacterized protein</fullName>
    </submittedName>
</protein>
<evidence type="ECO:0000313" key="1">
    <source>
        <dbReference type="EMBL" id="MCA9383043.1"/>
    </source>
</evidence>
<reference evidence="1" key="1">
    <citation type="submission" date="2020-04" db="EMBL/GenBank/DDBJ databases">
        <authorList>
            <person name="Zhang T."/>
        </authorList>
    </citation>
    <scope>NUCLEOTIDE SEQUENCE</scope>
    <source>
        <strain evidence="1">HKST-UBA14</strain>
    </source>
</reference>
<comment type="caution">
    <text evidence="1">The sequence shown here is derived from an EMBL/GenBank/DDBJ whole genome shotgun (WGS) entry which is preliminary data.</text>
</comment>